<gene>
    <name evidence="12" type="ordered locus">TEPIRE1_0953</name>
</gene>
<evidence type="ECO:0000256" key="7">
    <source>
        <dbReference type="ARBA" id="ARBA00023080"/>
    </source>
</evidence>
<feature type="domain" description="Cyclic GMP-AMP synthase DncV-like nucleotidyltransferase" evidence="11">
    <location>
        <begin position="46"/>
        <end position="132"/>
    </location>
</feature>
<evidence type="ECO:0000256" key="5">
    <source>
        <dbReference type="ARBA" id="ARBA00022840"/>
    </source>
</evidence>
<dbReference type="AlphaFoldDB" id="F4LXF3"/>
<keyword evidence="2" id="KW-0548">Nucleotidyltransferase</keyword>
<proteinExistence type="predicted"/>
<dbReference type="GO" id="GO:0005524">
    <property type="term" value="F:ATP binding"/>
    <property type="evidence" value="ECO:0007669"/>
    <property type="project" value="UniProtKB-KW"/>
</dbReference>
<keyword evidence="8" id="KW-0051">Antiviral defense</keyword>
<evidence type="ECO:0000256" key="2">
    <source>
        <dbReference type="ARBA" id="ARBA00022695"/>
    </source>
</evidence>
<keyword evidence="13" id="KW-1185">Reference proteome</keyword>
<evidence type="ECO:0000313" key="13">
    <source>
        <dbReference type="Proteomes" id="UP000010802"/>
    </source>
</evidence>
<dbReference type="STRING" id="1209989.TepRe1_0880"/>
<comment type="catalytic activity">
    <reaction evidence="10">
        <text>GTP + ATP = 3',3'-cGAMP + 2 diphosphate</text>
        <dbReference type="Rhea" id="RHEA:35647"/>
        <dbReference type="ChEBI" id="CHEBI:30616"/>
        <dbReference type="ChEBI" id="CHEBI:33019"/>
        <dbReference type="ChEBI" id="CHEBI:37565"/>
        <dbReference type="ChEBI" id="CHEBI:71501"/>
    </reaction>
    <physiologicalReaction direction="left-to-right" evidence="10">
        <dbReference type="Rhea" id="RHEA:35648"/>
    </physiologicalReaction>
</comment>
<evidence type="ECO:0000256" key="9">
    <source>
        <dbReference type="ARBA" id="ARBA00044145"/>
    </source>
</evidence>
<keyword evidence="1" id="KW-0808">Transferase</keyword>
<evidence type="ECO:0000256" key="1">
    <source>
        <dbReference type="ARBA" id="ARBA00022679"/>
    </source>
</evidence>
<keyword evidence="6" id="KW-0460">Magnesium</keyword>
<dbReference type="HOGENOM" id="CLU_039827_0_0_9"/>
<organism evidence="12 13">
    <name type="scientific">Tepidanaerobacter acetatoxydans (strain DSM 21804 / JCM 16047 / Re1)</name>
    <dbReference type="NCBI Taxonomy" id="1209989"/>
    <lineage>
        <taxon>Bacteria</taxon>
        <taxon>Bacillati</taxon>
        <taxon>Bacillota</taxon>
        <taxon>Clostridia</taxon>
        <taxon>Thermosediminibacterales</taxon>
        <taxon>Tepidanaerobacteraceae</taxon>
        <taxon>Tepidanaerobacter</taxon>
    </lineage>
</organism>
<protein>
    <recommendedName>
        <fullName evidence="9">Cyclic GMP-AMP synthase</fullName>
    </recommendedName>
</protein>
<sequence>MESINKGLIFEEIGKQLDISPTMYKLAVERYTAVAEYLEENDLKAHFYPQGSFRLGTVTRPIRNGIESDYDIDLVCQILVDKNNTSPSTIKNTVGNLLRKNKRYKKILDEEGRRCWTLIYAEKDGIGFHLDILPSIRESIEIIESLIKEYNLAPRYAESAIAITNKNKIDNLYNWESSNPNGYGLWFDEINKSFYDLVEKSTRKQIYENNRDIFASIDDVPPQLIRTPLQRVIQILKRHRDLRFNGHKLEDDKPISMIITTLVSQIAKNENCLTTDIFVLLKFIALKLAQYAILLSNIEISQQQYAVIKRDIYTGKWYISNPVNPAENFADRWHENDNRKAKAFFQWVNWVYLDLIQNMDKPGFDINSLKNVLGNNVVEKANAKYQSLLLQHHNDCMQSSSLSTVNITSPGKPWG</sequence>
<evidence type="ECO:0000259" key="11">
    <source>
        <dbReference type="Pfam" id="PF21654"/>
    </source>
</evidence>
<dbReference type="GO" id="GO:0046872">
    <property type="term" value="F:metal ion binding"/>
    <property type="evidence" value="ECO:0007669"/>
    <property type="project" value="UniProtKB-KW"/>
</dbReference>
<evidence type="ECO:0000313" key="12">
    <source>
        <dbReference type="EMBL" id="CDI40527.1"/>
    </source>
</evidence>
<dbReference type="InterPro" id="IPR048445">
    <property type="entry name" value="DncV-like_NTFase"/>
</dbReference>
<dbReference type="RefSeq" id="WP_013777978.1">
    <property type="nucleotide sequence ID" value="NC_015519.1"/>
</dbReference>
<dbReference type="GO" id="GO:0016779">
    <property type="term" value="F:nucleotidyltransferase activity"/>
    <property type="evidence" value="ECO:0007669"/>
    <property type="project" value="UniProtKB-KW"/>
</dbReference>
<dbReference type="KEGG" id="tae:TepiRe1_0953"/>
<evidence type="ECO:0000256" key="4">
    <source>
        <dbReference type="ARBA" id="ARBA00022741"/>
    </source>
</evidence>
<dbReference type="GO" id="GO:0009117">
    <property type="term" value="P:nucleotide metabolic process"/>
    <property type="evidence" value="ECO:0007669"/>
    <property type="project" value="UniProtKB-KW"/>
</dbReference>
<dbReference type="Pfam" id="PF21654">
    <property type="entry name" value="DncV-like_NTFase"/>
    <property type="match status" value="1"/>
</dbReference>
<name>F4LXF3_TEPAE</name>
<dbReference type="KEGG" id="tep:TepRe1_0880"/>
<reference evidence="13" key="1">
    <citation type="journal article" date="2013" name="Genome Announc.">
        <title>First genome sequence of a syntrophic acetate-oxidizing bacterium, Tepidanaerobacter acetatoxydans strain Re1.</title>
        <authorList>
            <person name="Manzoor S."/>
            <person name="Bongcam-Rudloff E."/>
            <person name="Schnurer A."/>
            <person name="Muller B."/>
        </authorList>
    </citation>
    <scope>NUCLEOTIDE SEQUENCE [LARGE SCALE GENOMIC DNA]</scope>
    <source>
        <strain evidence="13">Re1</strain>
    </source>
</reference>
<evidence type="ECO:0000256" key="3">
    <source>
        <dbReference type="ARBA" id="ARBA00022723"/>
    </source>
</evidence>
<dbReference type="CDD" id="cd05400">
    <property type="entry name" value="NT_2-5OAS_ClassI-CCAase"/>
    <property type="match status" value="1"/>
</dbReference>
<evidence type="ECO:0000256" key="10">
    <source>
        <dbReference type="ARBA" id="ARBA00048304"/>
    </source>
</evidence>
<keyword evidence="4" id="KW-0547">Nucleotide-binding</keyword>
<keyword evidence="3" id="KW-0479">Metal-binding</keyword>
<dbReference type="EMBL" id="HF563609">
    <property type="protein sequence ID" value="CDI40527.1"/>
    <property type="molecule type" value="Genomic_DNA"/>
</dbReference>
<dbReference type="GO" id="GO:0051607">
    <property type="term" value="P:defense response to virus"/>
    <property type="evidence" value="ECO:0007669"/>
    <property type="project" value="UniProtKB-KW"/>
</dbReference>
<keyword evidence="5" id="KW-0067">ATP-binding</keyword>
<dbReference type="Proteomes" id="UP000010802">
    <property type="component" value="Chromosome"/>
</dbReference>
<accession>F4LXF3</accession>
<evidence type="ECO:0000256" key="6">
    <source>
        <dbReference type="ARBA" id="ARBA00022842"/>
    </source>
</evidence>
<dbReference type="eggNOG" id="ENOG502Z8M4">
    <property type="taxonomic scope" value="Bacteria"/>
</dbReference>
<dbReference type="OrthoDB" id="7572058at2"/>
<dbReference type="InterPro" id="IPR006116">
    <property type="entry name" value="NT_2-5OAS_ClassI-CCAase"/>
</dbReference>
<evidence type="ECO:0000256" key="8">
    <source>
        <dbReference type="ARBA" id="ARBA00023118"/>
    </source>
</evidence>
<keyword evidence="7" id="KW-0546">Nucleotide metabolism</keyword>